<keyword evidence="3" id="KW-1185">Reference proteome</keyword>
<protein>
    <submittedName>
        <fullName evidence="2">Uncharacterized protein</fullName>
    </submittedName>
</protein>
<reference evidence="2 3" key="1">
    <citation type="submission" date="2024-10" db="EMBL/GenBank/DDBJ databases">
        <title>The Natural Products Discovery Center: Release of the First 8490 Sequenced Strains for Exploring Actinobacteria Biosynthetic Diversity.</title>
        <authorList>
            <person name="Kalkreuter E."/>
            <person name="Kautsar S.A."/>
            <person name="Yang D."/>
            <person name="Bader C.D."/>
            <person name="Teijaro C.N."/>
            <person name="Fluegel L."/>
            <person name="Davis C.M."/>
            <person name="Simpson J.R."/>
            <person name="Lauterbach L."/>
            <person name="Steele A.D."/>
            <person name="Gui C."/>
            <person name="Meng S."/>
            <person name="Li G."/>
            <person name="Viehrig K."/>
            <person name="Ye F."/>
            <person name="Su P."/>
            <person name="Kiefer A.F."/>
            <person name="Nichols A."/>
            <person name="Cepeda A.J."/>
            <person name="Yan W."/>
            <person name="Fan B."/>
            <person name="Jiang Y."/>
            <person name="Adhikari A."/>
            <person name="Zheng C.-J."/>
            <person name="Schuster L."/>
            <person name="Cowan T.M."/>
            <person name="Smanski M.J."/>
            <person name="Chevrette M.G."/>
            <person name="De Carvalho L.P.S."/>
            <person name="Shen B."/>
        </authorList>
    </citation>
    <scope>NUCLEOTIDE SEQUENCE [LARGE SCALE GENOMIC DNA]</scope>
    <source>
        <strain evidence="2 3">NPDC050545</strain>
    </source>
</reference>
<organism evidence="2 3">
    <name type="scientific">Nonomuraea typhae</name>
    <dbReference type="NCBI Taxonomy" id="2603600"/>
    <lineage>
        <taxon>Bacteria</taxon>
        <taxon>Bacillati</taxon>
        <taxon>Actinomycetota</taxon>
        <taxon>Actinomycetes</taxon>
        <taxon>Streptosporangiales</taxon>
        <taxon>Streptosporangiaceae</taxon>
        <taxon>Nonomuraea</taxon>
    </lineage>
</organism>
<gene>
    <name evidence="2" type="ORF">ACIBG2_24325</name>
</gene>
<sequence length="177" mass="19766">MHDDQSNETKTDLYALRLDESLFTDVEGTTLAFAPIDDAEDAFAVRDVSNLDVGTLRMPGNALRSSPWPSDSQLRRNQPTRARRGGRASTPRGSPPHREGTNMHRWKPYVPDGALLCVVEASCCEEYVVCSESGVYFVRRRAVGRIYEETARGPFLRASKAWTELSASHQHQRKAAS</sequence>
<evidence type="ECO:0000313" key="3">
    <source>
        <dbReference type="Proteomes" id="UP001612741"/>
    </source>
</evidence>
<dbReference type="Proteomes" id="UP001612741">
    <property type="component" value="Unassembled WGS sequence"/>
</dbReference>
<feature type="region of interest" description="Disordered" evidence="1">
    <location>
        <begin position="59"/>
        <end position="105"/>
    </location>
</feature>
<accession>A0ABW7YX84</accession>
<dbReference type="RefSeq" id="WP_397084862.1">
    <property type="nucleotide sequence ID" value="NZ_JBITGY010000006.1"/>
</dbReference>
<evidence type="ECO:0000256" key="1">
    <source>
        <dbReference type="SAM" id="MobiDB-lite"/>
    </source>
</evidence>
<evidence type="ECO:0000313" key="2">
    <source>
        <dbReference type="EMBL" id="MFI6500526.1"/>
    </source>
</evidence>
<comment type="caution">
    <text evidence="2">The sequence shown here is derived from an EMBL/GenBank/DDBJ whole genome shotgun (WGS) entry which is preliminary data.</text>
</comment>
<dbReference type="EMBL" id="JBITGY010000006">
    <property type="protein sequence ID" value="MFI6500526.1"/>
    <property type="molecule type" value="Genomic_DNA"/>
</dbReference>
<name>A0ABW7YX84_9ACTN</name>
<proteinExistence type="predicted"/>
<feature type="compositionally biased region" description="Polar residues" evidence="1">
    <location>
        <begin position="63"/>
        <end position="80"/>
    </location>
</feature>